<sequence>MGSHNHGSSSGAELSDTAPPRVTVNGKPVQNGVVDAGLKSLDHYQRRLPKWRYNLRQRLLPLIRWETPYLAMLQEKMRTPALDRYFAITANLGTHTFFMIGLPVLFWCSFSSFGKGLVHILAAGVFWTGFVKDMLSLPRPLSPPLHRITMSGSAALEYGFPSTHSANAVSVTVYSILVLHSDKNTFSPSTTFALELLAYFYAFSIVFGRLYCGMHGFLDVIIGSIMGAAISYIEFYYGPPFQDWLYASDYVVPILFAITILILVRIHPEPADDCPCFDDSVSFAGVVVGLELGTWHFARSRWDHIYNGPNALFDLSALGWPVIIIRLILGVLIIFAWREVMKPTLLKVLPRLFRVIETHGLSLPRRFFMPATEYKDVPLNLRDDEVLPNMSDIPRMMRSIRGPGRGRAVSIGPQSAADAYETLAYRERKRRESLSSEKGSGLRQVHSAAEGADGEESVVDQAHSSGFEKYERQMGQGQVVVESTGSLSPNSSAVEEPELYLGQRDELGEKEIFSKLTRPRVRYDVEVVTKLVVYAGIGYLAVDTIPILFELTGLLGAGHLPFPSGSRS</sequence>
<dbReference type="InterPro" id="IPR036938">
    <property type="entry name" value="PAP2/HPO_sf"/>
</dbReference>
<evidence type="ECO:0000256" key="5">
    <source>
        <dbReference type="ARBA" id="ARBA00022989"/>
    </source>
</evidence>
<evidence type="ECO:0000256" key="7">
    <source>
        <dbReference type="ARBA" id="ARBA00038324"/>
    </source>
</evidence>
<dbReference type="PANTHER" id="PTHR14969:SF28">
    <property type="entry name" value="DIHYDROSPHINGOSINE 1-PHOSPHATE PHOSPHATASE LCB3-RELATED"/>
    <property type="match status" value="1"/>
</dbReference>
<dbReference type="CDD" id="cd03388">
    <property type="entry name" value="PAP2_SPPase1"/>
    <property type="match status" value="1"/>
</dbReference>
<reference evidence="11" key="2">
    <citation type="submission" date="2023-06" db="EMBL/GenBank/DDBJ databases">
        <authorList>
            <consortium name="Lawrence Berkeley National Laboratory"/>
            <person name="Haridas S."/>
            <person name="Hensen N."/>
            <person name="Bonometti L."/>
            <person name="Westerberg I."/>
            <person name="Brannstrom I.O."/>
            <person name="Guillou S."/>
            <person name="Cros-Aarteil S."/>
            <person name="Calhoun S."/>
            <person name="Kuo A."/>
            <person name="Mondo S."/>
            <person name="Pangilinan J."/>
            <person name="Riley R."/>
            <person name="Labutti K."/>
            <person name="Andreopoulos B."/>
            <person name="Lipzen A."/>
            <person name="Chen C."/>
            <person name="Yanf M."/>
            <person name="Daum C."/>
            <person name="Ng V."/>
            <person name="Clum A."/>
            <person name="Steindorff A."/>
            <person name="Ohm R."/>
            <person name="Martin F."/>
            <person name="Silar P."/>
            <person name="Natvig D."/>
            <person name="Lalanne C."/>
            <person name="Gautier V."/>
            <person name="Ament-Velasquez S.L."/>
            <person name="Kruys A."/>
            <person name="Hutchinson M.I."/>
            <person name="Powell A.J."/>
            <person name="Barry K."/>
            <person name="Miller A.N."/>
            <person name="Grigoriev I.V."/>
            <person name="Debuchy R."/>
            <person name="Gladieux P."/>
            <person name="Thoren M.H."/>
            <person name="Johannesson H."/>
        </authorList>
    </citation>
    <scope>NUCLEOTIDE SEQUENCE</scope>
    <source>
        <strain evidence="11">CBS 560.94</strain>
    </source>
</reference>
<feature type="transmembrane region" description="Helical" evidence="9">
    <location>
        <begin position="318"/>
        <end position="337"/>
    </location>
</feature>
<protein>
    <recommendedName>
        <fullName evidence="10">Phosphatidic acid phosphatase type 2/haloperoxidase domain-containing protein</fullName>
    </recommendedName>
</protein>
<comment type="similarity">
    <text evidence="7">Belongs to the type 2 lipid phosphate phosphatase family.</text>
</comment>
<feature type="domain" description="Phosphatidic acid phosphatase type 2/haloperoxidase" evidence="10">
    <location>
        <begin position="115"/>
        <end position="235"/>
    </location>
</feature>
<feature type="transmembrane region" description="Helical" evidence="9">
    <location>
        <begin position="217"/>
        <end position="238"/>
    </location>
</feature>
<keyword evidence="12" id="KW-1185">Reference proteome</keyword>
<dbReference type="GeneID" id="87858679"/>
<proteinExistence type="inferred from homology"/>
<evidence type="ECO:0000256" key="3">
    <source>
        <dbReference type="ARBA" id="ARBA00022801"/>
    </source>
</evidence>
<keyword evidence="3" id="KW-0378">Hydrolase</keyword>
<dbReference type="Gene3D" id="1.20.144.10">
    <property type="entry name" value="Phosphatidic acid phosphatase type 2/haloperoxidase"/>
    <property type="match status" value="1"/>
</dbReference>
<dbReference type="EMBL" id="JAUEPP010000004">
    <property type="protein sequence ID" value="KAK3344677.1"/>
    <property type="molecule type" value="Genomic_DNA"/>
</dbReference>
<comment type="subcellular location">
    <subcellularLocation>
        <location evidence="1">Endoplasmic reticulum membrane</location>
        <topology evidence="1">Multi-pass membrane protein</topology>
    </subcellularLocation>
</comment>
<keyword evidence="6 9" id="KW-0472">Membrane</keyword>
<evidence type="ECO:0000256" key="4">
    <source>
        <dbReference type="ARBA" id="ARBA00022824"/>
    </source>
</evidence>
<evidence type="ECO:0000313" key="12">
    <source>
        <dbReference type="Proteomes" id="UP001278500"/>
    </source>
</evidence>
<dbReference type="GO" id="GO:0042392">
    <property type="term" value="F:sphingosine-1-phosphate phosphatase activity"/>
    <property type="evidence" value="ECO:0007669"/>
    <property type="project" value="TreeGrafter"/>
</dbReference>
<evidence type="ECO:0000259" key="10">
    <source>
        <dbReference type="SMART" id="SM00014"/>
    </source>
</evidence>
<dbReference type="Proteomes" id="UP001278500">
    <property type="component" value="Unassembled WGS sequence"/>
</dbReference>
<dbReference type="GO" id="GO:0005789">
    <property type="term" value="C:endoplasmic reticulum membrane"/>
    <property type="evidence" value="ECO:0007669"/>
    <property type="project" value="UniProtKB-SubCell"/>
</dbReference>
<comment type="caution">
    <text evidence="11">The sequence shown here is derived from an EMBL/GenBank/DDBJ whole genome shotgun (WGS) entry which is preliminary data.</text>
</comment>
<feature type="region of interest" description="Disordered" evidence="8">
    <location>
        <begin position="430"/>
        <end position="458"/>
    </location>
</feature>
<evidence type="ECO:0000256" key="2">
    <source>
        <dbReference type="ARBA" id="ARBA00022692"/>
    </source>
</evidence>
<gene>
    <name evidence="11" type="ORF">B0H65DRAFT_182429</name>
</gene>
<keyword evidence="5 9" id="KW-1133">Transmembrane helix</keyword>
<evidence type="ECO:0000256" key="6">
    <source>
        <dbReference type="ARBA" id="ARBA00023136"/>
    </source>
</evidence>
<dbReference type="AlphaFoldDB" id="A0AAE0MSJ2"/>
<dbReference type="RefSeq" id="XP_062681290.1">
    <property type="nucleotide sequence ID" value="XM_062821525.1"/>
</dbReference>
<dbReference type="PANTHER" id="PTHR14969">
    <property type="entry name" value="SPHINGOSINE-1-PHOSPHATE PHOSPHOHYDROLASE"/>
    <property type="match status" value="1"/>
</dbReference>
<feature type="transmembrane region" description="Helical" evidence="9">
    <location>
        <begin position="276"/>
        <end position="298"/>
    </location>
</feature>
<evidence type="ECO:0000256" key="1">
    <source>
        <dbReference type="ARBA" id="ARBA00004477"/>
    </source>
</evidence>
<dbReference type="Pfam" id="PF01569">
    <property type="entry name" value="PAP2"/>
    <property type="match status" value="1"/>
</dbReference>
<feature type="region of interest" description="Disordered" evidence="8">
    <location>
        <begin position="1"/>
        <end position="29"/>
    </location>
</feature>
<name>A0AAE0MSJ2_9PEZI</name>
<dbReference type="SMART" id="SM00014">
    <property type="entry name" value="acidPPc"/>
    <property type="match status" value="1"/>
</dbReference>
<keyword evidence="2 9" id="KW-0812">Transmembrane</keyword>
<accession>A0AAE0MSJ2</accession>
<feature type="compositionally biased region" description="Polar residues" evidence="8">
    <location>
        <begin position="1"/>
        <end position="12"/>
    </location>
</feature>
<dbReference type="SUPFAM" id="SSF48317">
    <property type="entry name" value="Acid phosphatase/Vanadium-dependent haloperoxidase"/>
    <property type="match status" value="1"/>
</dbReference>
<feature type="transmembrane region" description="Helical" evidence="9">
    <location>
        <begin position="244"/>
        <end position="264"/>
    </location>
</feature>
<feature type="transmembrane region" description="Helical" evidence="9">
    <location>
        <begin position="85"/>
        <end position="106"/>
    </location>
</feature>
<evidence type="ECO:0000313" key="11">
    <source>
        <dbReference type="EMBL" id="KAK3344677.1"/>
    </source>
</evidence>
<feature type="transmembrane region" description="Helical" evidence="9">
    <location>
        <begin position="192"/>
        <end position="210"/>
    </location>
</feature>
<reference evidence="11" key="1">
    <citation type="journal article" date="2023" name="Mol. Phylogenet. Evol.">
        <title>Genome-scale phylogeny and comparative genomics of the fungal order Sordariales.</title>
        <authorList>
            <person name="Hensen N."/>
            <person name="Bonometti L."/>
            <person name="Westerberg I."/>
            <person name="Brannstrom I.O."/>
            <person name="Guillou S."/>
            <person name="Cros-Aarteil S."/>
            <person name="Calhoun S."/>
            <person name="Haridas S."/>
            <person name="Kuo A."/>
            <person name="Mondo S."/>
            <person name="Pangilinan J."/>
            <person name="Riley R."/>
            <person name="LaButti K."/>
            <person name="Andreopoulos B."/>
            <person name="Lipzen A."/>
            <person name="Chen C."/>
            <person name="Yan M."/>
            <person name="Daum C."/>
            <person name="Ng V."/>
            <person name="Clum A."/>
            <person name="Steindorff A."/>
            <person name="Ohm R.A."/>
            <person name="Martin F."/>
            <person name="Silar P."/>
            <person name="Natvig D.O."/>
            <person name="Lalanne C."/>
            <person name="Gautier V."/>
            <person name="Ament-Velasquez S.L."/>
            <person name="Kruys A."/>
            <person name="Hutchinson M.I."/>
            <person name="Powell A.J."/>
            <person name="Barry K."/>
            <person name="Miller A.N."/>
            <person name="Grigoriev I.V."/>
            <person name="Debuchy R."/>
            <person name="Gladieux P."/>
            <person name="Hiltunen Thoren M."/>
            <person name="Johannesson H."/>
        </authorList>
    </citation>
    <scope>NUCLEOTIDE SEQUENCE</scope>
    <source>
        <strain evidence="11">CBS 560.94</strain>
    </source>
</reference>
<organism evidence="11 12">
    <name type="scientific">Neurospora tetraspora</name>
    <dbReference type="NCBI Taxonomy" id="94610"/>
    <lineage>
        <taxon>Eukaryota</taxon>
        <taxon>Fungi</taxon>
        <taxon>Dikarya</taxon>
        <taxon>Ascomycota</taxon>
        <taxon>Pezizomycotina</taxon>
        <taxon>Sordariomycetes</taxon>
        <taxon>Sordariomycetidae</taxon>
        <taxon>Sordariales</taxon>
        <taxon>Sordariaceae</taxon>
        <taxon>Neurospora</taxon>
    </lineage>
</organism>
<evidence type="ECO:0000256" key="9">
    <source>
        <dbReference type="SAM" id="Phobius"/>
    </source>
</evidence>
<keyword evidence="4" id="KW-0256">Endoplasmic reticulum</keyword>
<evidence type="ECO:0000256" key="8">
    <source>
        <dbReference type="SAM" id="MobiDB-lite"/>
    </source>
</evidence>
<dbReference type="InterPro" id="IPR000326">
    <property type="entry name" value="PAP2/HPO"/>
</dbReference>